<accession>A0A1Y1RSU9</accession>
<dbReference type="OrthoDB" id="353304at2"/>
<protein>
    <recommendedName>
        <fullName evidence="3">RHS repeat-associated core domain-containing protein</fullName>
    </recommendedName>
</protein>
<proteinExistence type="predicted"/>
<evidence type="ECO:0008006" key="3">
    <source>
        <dbReference type="Google" id="ProtNLM"/>
    </source>
</evidence>
<comment type="caution">
    <text evidence="1">The sequence shown here is derived from an EMBL/GenBank/DDBJ whole genome shotgun (WGS) entry which is preliminary data.</text>
</comment>
<dbReference type="Gene3D" id="2.180.10.10">
    <property type="entry name" value="RHS repeat-associated core"/>
    <property type="match status" value="1"/>
</dbReference>
<evidence type="ECO:0000313" key="2">
    <source>
        <dbReference type="Proteomes" id="UP000192343"/>
    </source>
</evidence>
<dbReference type="STRING" id="1963862.B4O97_18790"/>
<dbReference type="NCBIfam" id="TIGR03696">
    <property type="entry name" value="Rhs_assc_core"/>
    <property type="match status" value="1"/>
</dbReference>
<keyword evidence="2" id="KW-1185">Reference proteome</keyword>
<reference evidence="1 2" key="1">
    <citation type="submission" date="2017-03" db="EMBL/GenBank/DDBJ databases">
        <title>Draft Genome sequence of Marispirochaeta sp. strain JC444.</title>
        <authorList>
            <person name="Shivani Y."/>
            <person name="Subhash Y."/>
            <person name="Sasikala C."/>
            <person name="Ramana C."/>
        </authorList>
    </citation>
    <scope>NUCLEOTIDE SEQUENCE [LARGE SCALE GENOMIC DNA]</scope>
    <source>
        <strain evidence="1 2">JC444</strain>
    </source>
</reference>
<dbReference type="EMBL" id="MWQY01000039">
    <property type="protein sequence ID" value="ORC29878.1"/>
    <property type="molecule type" value="Genomic_DNA"/>
</dbReference>
<evidence type="ECO:0000313" key="1">
    <source>
        <dbReference type="EMBL" id="ORC29878.1"/>
    </source>
</evidence>
<dbReference type="AlphaFoldDB" id="A0A1Y1RSU9"/>
<gene>
    <name evidence="1" type="ORF">B4O97_18790</name>
</gene>
<name>A0A1Y1RSU9_9SPIO</name>
<dbReference type="PANTHER" id="PTHR32305">
    <property type="match status" value="1"/>
</dbReference>
<dbReference type="Proteomes" id="UP000192343">
    <property type="component" value="Unassembled WGS sequence"/>
</dbReference>
<dbReference type="InterPro" id="IPR050708">
    <property type="entry name" value="T6SS_VgrG/RHS"/>
</dbReference>
<dbReference type="InterPro" id="IPR022385">
    <property type="entry name" value="Rhs_assc_core"/>
</dbReference>
<dbReference type="RefSeq" id="WP_083053062.1">
    <property type="nucleotide sequence ID" value="NZ_MWQY01000039.1"/>
</dbReference>
<organism evidence="1 2">
    <name type="scientific">Marispirochaeta aestuarii</name>
    <dbReference type="NCBI Taxonomy" id="1963862"/>
    <lineage>
        <taxon>Bacteria</taxon>
        <taxon>Pseudomonadati</taxon>
        <taxon>Spirochaetota</taxon>
        <taxon>Spirochaetia</taxon>
        <taxon>Spirochaetales</taxon>
        <taxon>Spirochaetaceae</taxon>
        <taxon>Marispirochaeta</taxon>
    </lineage>
</organism>
<dbReference type="PANTHER" id="PTHR32305:SF15">
    <property type="entry name" value="PROTEIN RHSA-RELATED"/>
    <property type="match status" value="1"/>
</dbReference>
<sequence>MYVLILNKSYGFHKQLEWNRESTETYLYEALSFDILAEYRDTEYEVNRRSRHFFPSFSNRFKPIAEYITANGRHLSRKEFAESSWGRLRCKDKDYYLQDVLGSVVGLTDEHGHQKEEYRYDVWGKEYHEKNGHPYSDIFPTHYGYNGKRFDPKVGLYDYGFRDYKPDINRWTSIDPIRSGNNWYAYVGNDPVNWVDPLGLLPEVPGDGTVFEPDDGLSVAEKDLAASRELARLETLYSELEEADKDFGEAAVGMFVVAQYDRAFDQSIVSTNFAEELREQLISNQRRGEKIRSEINRIFDNSIYKA</sequence>